<dbReference type="AlphaFoldDB" id="A0A067SII8"/>
<dbReference type="GO" id="GO:0016491">
    <property type="term" value="F:oxidoreductase activity"/>
    <property type="evidence" value="ECO:0007669"/>
    <property type="project" value="InterPro"/>
</dbReference>
<accession>A0A067SII8</accession>
<dbReference type="OrthoDB" id="7777654at2759"/>
<dbReference type="EMBL" id="KL142422">
    <property type="protein sequence ID" value="KDR66573.1"/>
    <property type="molecule type" value="Genomic_DNA"/>
</dbReference>
<dbReference type="Pfam" id="PF01593">
    <property type="entry name" value="Amino_oxidase"/>
    <property type="match status" value="1"/>
</dbReference>
<sequence length="236" mass="27036">MVHLSPRYEPTSPRAERLEFCARIGYWAAIAGAVVVDSDHGSKSSPDDSENFLLSEIYQDLAALHGQTPEWYERETLDHYAFDWYHNQYTMDAYIYPTPGQFSAFYPSIVRPAAGGRFHIGGEAASKKQTWVAGALHSAWREEFETRRVSKAMGYHGMRTWTRVNKYHCREQCREGRRVTQQKKGLVNQVIGCFRQFLTTKSDVPKLNEIIKQTLRESTLAASRPCPNLAKDAREL</sequence>
<dbReference type="STRING" id="685588.A0A067SII8"/>
<dbReference type="HOGENOM" id="CLU_1175505_0_0_1"/>
<gene>
    <name evidence="2" type="ORF">GALMADRAFT_216956</name>
</gene>
<evidence type="ECO:0000259" key="1">
    <source>
        <dbReference type="Pfam" id="PF01593"/>
    </source>
</evidence>
<feature type="domain" description="Amine oxidase" evidence="1">
    <location>
        <begin position="49"/>
        <end position="142"/>
    </location>
</feature>
<dbReference type="Gene3D" id="1.10.10.1620">
    <property type="match status" value="1"/>
</dbReference>
<dbReference type="Gene3D" id="3.90.660.10">
    <property type="match status" value="1"/>
</dbReference>
<reference evidence="3" key="1">
    <citation type="journal article" date="2014" name="Proc. Natl. Acad. Sci. U.S.A.">
        <title>Extensive sampling of basidiomycete genomes demonstrates inadequacy of the white-rot/brown-rot paradigm for wood decay fungi.</title>
        <authorList>
            <person name="Riley R."/>
            <person name="Salamov A.A."/>
            <person name="Brown D.W."/>
            <person name="Nagy L.G."/>
            <person name="Floudas D."/>
            <person name="Held B.W."/>
            <person name="Levasseur A."/>
            <person name="Lombard V."/>
            <person name="Morin E."/>
            <person name="Otillar R."/>
            <person name="Lindquist E.A."/>
            <person name="Sun H."/>
            <person name="LaButti K.M."/>
            <person name="Schmutz J."/>
            <person name="Jabbour D."/>
            <person name="Luo H."/>
            <person name="Baker S.E."/>
            <person name="Pisabarro A.G."/>
            <person name="Walton J.D."/>
            <person name="Blanchette R.A."/>
            <person name="Henrissat B."/>
            <person name="Martin F."/>
            <person name="Cullen D."/>
            <person name="Hibbett D.S."/>
            <person name="Grigoriev I.V."/>
        </authorList>
    </citation>
    <scope>NUCLEOTIDE SEQUENCE [LARGE SCALE GENOMIC DNA]</scope>
    <source>
        <strain evidence="3">CBS 339.88</strain>
    </source>
</reference>
<proteinExistence type="predicted"/>
<organism evidence="2 3">
    <name type="scientific">Galerina marginata (strain CBS 339.88)</name>
    <dbReference type="NCBI Taxonomy" id="685588"/>
    <lineage>
        <taxon>Eukaryota</taxon>
        <taxon>Fungi</taxon>
        <taxon>Dikarya</taxon>
        <taxon>Basidiomycota</taxon>
        <taxon>Agaricomycotina</taxon>
        <taxon>Agaricomycetes</taxon>
        <taxon>Agaricomycetidae</taxon>
        <taxon>Agaricales</taxon>
        <taxon>Agaricineae</taxon>
        <taxon>Strophariaceae</taxon>
        <taxon>Galerina</taxon>
    </lineage>
</organism>
<dbReference type="InterPro" id="IPR002937">
    <property type="entry name" value="Amino_oxidase"/>
</dbReference>
<dbReference type="Proteomes" id="UP000027222">
    <property type="component" value="Unassembled WGS sequence"/>
</dbReference>
<protein>
    <recommendedName>
        <fullName evidence="1">Amine oxidase domain-containing protein</fullName>
    </recommendedName>
</protein>
<evidence type="ECO:0000313" key="2">
    <source>
        <dbReference type="EMBL" id="KDR66573.1"/>
    </source>
</evidence>
<evidence type="ECO:0000313" key="3">
    <source>
        <dbReference type="Proteomes" id="UP000027222"/>
    </source>
</evidence>
<keyword evidence="3" id="KW-1185">Reference proteome</keyword>
<name>A0A067SII8_GALM3</name>